<dbReference type="InterPro" id="IPR055170">
    <property type="entry name" value="GFO_IDH_MocA-like_dom"/>
</dbReference>
<dbReference type="Pfam" id="PF22725">
    <property type="entry name" value="GFO_IDH_MocA_C3"/>
    <property type="match status" value="1"/>
</dbReference>
<comment type="caution">
    <text evidence="3">The sequence shown here is derived from an EMBL/GenBank/DDBJ whole genome shotgun (WGS) entry which is preliminary data.</text>
</comment>
<feature type="domain" description="Gfo/Idh/MocA-like oxidoreductase N-terminal" evidence="1">
    <location>
        <begin position="5"/>
        <end position="117"/>
    </location>
</feature>
<evidence type="ECO:0000313" key="3">
    <source>
        <dbReference type="EMBL" id="MBC8544518.1"/>
    </source>
</evidence>
<dbReference type="EMBL" id="JACRSQ010000024">
    <property type="protein sequence ID" value="MBC8544518.1"/>
    <property type="molecule type" value="Genomic_DNA"/>
</dbReference>
<evidence type="ECO:0000313" key="4">
    <source>
        <dbReference type="Proteomes" id="UP000657006"/>
    </source>
</evidence>
<sequence>MGTPIRLGLVGAGRAGWGMHCKELESRKDKFVFVAACDLLEERREKMAKQYGCKVYEKIEDLIADPEVEIVDIATRSCDHFAHAKMALEAGKDVWLEKPMCETYEQACILKELSSKPGGPRLFVRYNRRFEEDFMEIQRIIASGILGDVFEVHITRNSYSRRDDWQTLRQFGGGQMLNWGPHIIDQSLCLLESPIKEMRSDLKHTVAAGDCEDHLTIQFLGENGRTVLMQISGGVALPCPEYSVYGTKGSLEIWNKEMKLKYLDPSVALPDPVADPGTPGDSFGASGTFSSAVELNWVEETREAHPGTPTIIWDYLYEAYREGKPFPISTDEAIRVIKVISDAKKGTPFEKPSYELN</sequence>
<name>A0A926I2H9_9FIRM</name>
<gene>
    <name evidence="3" type="ORF">H8730_13305</name>
</gene>
<proteinExistence type="predicted"/>
<evidence type="ECO:0000259" key="2">
    <source>
        <dbReference type="Pfam" id="PF22725"/>
    </source>
</evidence>
<dbReference type="PANTHER" id="PTHR43708:SF8">
    <property type="entry name" value="OXIDOREDUCTASE"/>
    <property type="match status" value="1"/>
</dbReference>
<keyword evidence="4" id="KW-1185">Reference proteome</keyword>
<dbReference type="Proteomes" id="UP000657006">
    <property type="component" value="Unassembled WGS sequence"/>
</dbReference>
<reference evidence="3" key="1">
    <citation type="submission" date="2020-08" db="EMBL/GenBank/DDBJ databases">
        <title>Genome public.</title>
        <authorList>
            <person name="Liu C."/>
            <person name="Sun Q."/>
        </authorList>
    </citation>
    <scope>NUCLEOTIDE SEQUENCE</scope>
    <source>
        <strain evidence="3">NSJ-32</strain>
    </source>
</reference>
<dbReference type="InterPro" id="IPR036291">
    <property type="entry name" value="NAD(P)-bd_dom_sf"/>
</dbReference>
<dbReference type="SUPFAM" id="SSF51735">
    <property type="entry name" value="NAD(P)-binding Rossmann-fold domains"/>
    <property type="match status" value="1"/>
</dbReference>
<dbReference type="AlphaFoldDB" id="A0A926I2H9"/>
<protein>
    <submittedName>
        <fullName evidence="3">Gfo/Idh/MocA family oxidoreductase</fullName>
    </submittedName>
</protein>
<dbReference type="RefSeq" id="WP_177717817.1">
    <property type="nucleotide sequence ID" value="NZ_JACRSQ010000024.1"/>
</dbReference>
<organism evidence="3 4">
    <name type="scientific">Bianquea renquensis</name>
    <dbReference type="NCBI Taxonomy" id="2763661"/>
    <lineage>
        <taxon>Bacteria</taxon>
        <taxon>Bacillati</taxon>
        <taxon>Bacillota</taxon>
        <taxon>Clostridia</taxon>
        <taxon>Eubacteriales</taxon>
        <taxon>Bianqueaceae</taxon>
        <taxon>Bianquea</taxon>
    </lineage>
</organism>
<evidence type="ECO:0000259" key="1">
    <source>
        <dbReference type="Pfam" id="PF01408"/>
    </source>
</evidence>
<dbReference type="InterPro" id="IPR051317">
    <property type="entry name" value="Gfo/Idh/MocA_oxidoreduct"/>
</dbReference>
<dbReference type="Gene3D" id="3.30.360.10">
    <property type="entry name" value="Dihydrodipicolinate Reductase, domain 2"/>
    <property type="match status" value="1"/>
</dbReference>
<dbReference type="Pfam" id="PF01408">
    <property type="entry name" value="GFO_IDH_MocA"/>
    <property type="match status" value="1"/>
</dbReference>
<dbReference type="Gene3D" id="3.40.50.720">
    <property type="entry name" value="NAD(P)-binding Rossmann-like Domain"/>
    <property type="match status" value="1"/>
</dbReference>
<dbReference type="InterPro" id="IPR000683">
    <property type="entry name" value="Gfo/Idh/MocA-like_OxRdtase_N"/>
</dbReference>
<accession>A0A926I2H9</accession>
<dbReference type="GO" id="GO:0000166">
    <property type="term" value="F:nucleotide binding"/>
    <property type="evidence" value="ECO:0007669"/>
    <property type="project" value="InterPro"/>
</dbReference>
<feature type="domain" description="GFO/IDH/MocA-like oxidoreductase" evidence="2">
    <location>
        <begin position="134"/>
        <end position="252"/>
    </location>
</feature>
<dbReference type="PANTHER" id="PTHR43708">
    <property type="entry name" value="CONSERVED EXPRESSED OXIDOREDUCTASE (EUROFUNG)"/>
    <property type="match status" value="1"/>
</dbReference>